<name>A0A6P7T4Z9_9MOLL</name>
<keyword evidence="1" id="KW-1185">Reference proteome</keyword>
<dbReference type="AlphaFoldDB" id="A0A6P7T4Z9"/>
<gene>
    <name evidence="2" type="primary">LOC115219332</name>
</gene>
<accession>A0A6P7T4Z9</accession>
<dbReference type="KEGG" id="osn:115219332"/>
<sequence>MMLTAIVGIRNYARFASAKIFWYTALILIAYSLTSTTNNAVAGSDSTTIELKTDVKRGKRSVDASQHSDQHHVHRYNGKQSQQQAHASISALAPIPSELDSYPNDFSSIDFNSYDAKPEEVFTGNQDGEVGQLFVIKQSSGNDETEETEGNDITEELSSKSDLSNLNLATETEKRAPGWGKRAPGWGKRAPGWGKRAPGWGKRAPVLRKREFEITTPELGDLEFQRRAPGWGKRAPGWGKRAPGWGKRAPGWGKRAPGWGKRDHFSLGLN</sequence>
<evidence type="ECO:0000313" key="1">
    <source>
        <dbReference type="Proteomes" id="UP000515154"/>
    </source>
</evidence>
<protein>
    <submittedName>
        <fullName evidence="2">Uncharacterized protein LOC115219332</fullName>
    </submittedName>
</protein>
<reference evidence="2" key="1">
    <citation type="submission" date="2025-08" db="UniProtKB">
        <authorList>
            <consortium name="RefSeq"/>
        </authorList>
    </citation>
    <scope>IDENTIFICATION</scope>
</reference>
<evidence type="ECO:0000313" key="2">
    <source>
        <dbReference type="RefSeq" id="XP_029645352.2"/>
    </source>
</evidence>
<organism evidence="1 2">
    <name type="scientific">Octopus sinensis</name>
    <name type="common">East Asian common octopus</name>
    <dbReference type="NCBI Taxonomy" id="2607531"/>
    <lineage>
        <taxon>Eukaryota</taxon>
        <taxon>Metazoa</taxon>
        <taxon>Spiralia</taxon>
        <taxon>Lophotrochozoa</taxon>
        <taxon>Mollusca</taxon>
        <taxon>Cephalopoda</taxon>
        <taxon>Coleoidea</taxon>
        <taxon>Octopodiformes</taxon>
        <taxon>Octopoda</taxon>
        <taxon>Incirrata</taxon>
        <taxon>Octopodidae</taxon>
        <taxon>Octopus</taxon>
    </lineage>
</organism>
<dbReference type="Proteomes" id="UP000515154">
    <property type="component" value="Linkage group LG14"/>
</dbReference>
<proteinExistence type="predicted"/>
<dbReference type="RefSeq" id="XP_029645352.2">
    <property type="nucleotide sequence ID" value="XM_029789492.2"/>
</dbReference>